<dbReference type="Gene3D" id="1.10.3790.10">
    <property type="entry name" value="NinB"/>
    <property type="match status" value="1"/>
</dbReference>
<dbReference type="Proteomes" id="UP000050864">
    <property type="component" value="Unassembled WGS sequence"/>
</dbReference>
<gene>
    <name evidence="1" type="ORF">ABB26_05095</name>
</gene>
<sequence length="131" mass="14806">MVEQVLKFLLGAHPGKPVNVKVSVARPERTDPQNRYLFGVAYALLAPQMGFSAEEIHEWMCGEHFGWVNRQLPGGRIEQKPFRTTTKDEHGNADKLDDRAFWEFVEHVQRTAAQAGLFIPDPNSEYKAVAA</sequence>
<dbReference type="AlphaFoldDB" id="A0A0R0C653"/>
<dbReference type="STRING" id="405444.ABB26_05095"/>
<protein>
    <submittedName>
        <fullName evidence="1">Uncharacterized protein</fullName>
    </submittedName>
</protein>
<proteinExistence type="predicted"/>
<accession>A0A0R0C653</accession>
<dbReference type="InterPro" id="IPR036619">
    <property type="entry name" value="NinB_sf"/>
</dbReference>
<comment type="caution">
    <text evidence="1">The sequence shown here is derived from an EMBL/GenBank/DDBJ whole genome shotgun (WGS) entry which is preliminary data.</text>
</comment>
<organism evidence="1 2">
    <name type="scientific">Stenotrophomonas humi</name>
    <dbReference type="NCBI Taxonomy" id="405444"/>
    <lineage>
        <taxon>Bacteria</taxon>
        <taxon>Pseudomonadati</taxon>
        <taxon>Pseudomonadota</taxon>
        <taxon>Gammaproteobacteria</taxon>
        <taxon>Lysobacterales</taxon>
        <taxon>Lysobacteraceae</taxon>
        <taxon>Stenotrophomonas</taxon>
    </lineage>
</organism>
<dbReference type="EMBL" id="LDJI01000009">
    <property type="protein sequence ID" value="KRG65183.1"/>
    <property type="molecule type" value="Genomic_DNA"/>
</dbReference>
<name>A0A0R0C653_9GAMM</name>
<reference evidence="1 2" key="1">
    <citation type="submission" date="2015-05" db="EMBL/GenBank/DDBJ databases">
        <title>Genome sequencing and analysis of members of genus Stenotrophomonas.</title>
        <authorList>
            <person name="Patil P.P."/>
            <person name="Midha S."/>
            <person name="Patil P.B."/>
        </authorList>
    </citation>
    <scope>NUCLEOTIDE SEQUENCE [LARGE SCALE GENOMIC DNA]</scope>
    <source>
        <strain evidence="1 2">DSM 18929</strain>
    </source>
</reference>
<keyword evidence="2" id="KW-1185">Reference proteome</keyword>
<evidence type="ECO:0000313" key="1">
    <source>
        <dbReference type="EMBL" id="KRG65183.1"/>
    </source>
</evidence>
<dbReference type="PATRIC" id="fig|405444.3.peg.3726"/>
<evidence type="ECO:0000313" key="2">
    <source>
        <dbReference type="Proteomes" id="UP000050864"/>
    </source>
</evidence>